<comment type="subcellular location">
    <subcellularLocation>
        <location evidence="1">Cell inner membrane</location>
        <topology evidence="1">Multi-pass membrane protein</topology>
    </subcellularLocation>
</comment>
<dbReference type="PROSITE" id="PS50192">
    <property type="entry name" value="T_SNARE"/>
    <property type="match status" value="1"/>
</dbReference>
<keyword evidence="3 5" id="KW-0807">Transducer</keyword>
<dbReference type="PROSITE" id="PS50885">
    <property type="entry name" value="HAMP"/>
    <property type="match status" value="1"/>
</dbReference>
<dbReference type="SUPFAM" id="SSF58104">
    <property type="entry name" value="Methyl-accepting chemotaxis protein (MCP) signaling domain"/>
    <property type="match status" value="1"/>
</dbReference>
<evidence type="ECO:0000256" key="6">
    <source>
        <dbReference type="SAM" id="Phobius"/>
    </source>
</evidence>
<feature type="transmembrane region" description="Helical" evidence="6">
    <location>
        <begin position="329"/>
        <end position="351"/>
    </location>
</feature>
<evidence type="ECO:0000256" key="4">
    <source>
        <dbReference type="ARBA" id="ARBA00029447"/>
    </source>
</evidence>
<keyword evidence="11" id="KW-1185">Reference proteome</keyword>
<dbReference type="Pfam" id="PF00015">
    <property type="entry name" value="MCPsignal"/>
    <property type="match status" value="1"/>
</dbReference>
<dbReference type="InterPro" id="IPR000727">
    <property type="entry name" value="T_SNARE_dom"/>
</dbReference>
<dbReference type="SUPFAM" id="SSF158472">
    <property type="entry name" value="HAMP domain-like"/>
    <property type="match status" value="1"/>
</dbReference>
<dbReference type="Gene3D" id="6.10.340.10">
    <property type="match status" value="1"/>
</dbReference>
<keyword evidence="6" id="KW-0472">Membrane</keyword>
<keyword evidence="2" id="KW-0997">Cell inner membrane</keyword>
<evidence type="ECO:0000313" key="11">
    <source>
        <dbReference type="Proteomes" id="UP001432995"/>
    </source>
</evidence>
<accession>A0ABV1R0H9</accession>
<evidence type="ECO:0000313" key="10">
    <source>
        <dbReference type="EMBL" id="MER2288330.1"/>
    </source>
</evidence>
<dbReference type="PANTHER" id="PTHR32089:SF112">
    <property type="entry name" value="LYSOZYME-LIKE PROTEIN-RELATED"/>
    <property type="match status" value="1"/>
</dbReference>
<dbReference type="InterPro" id="IPR003660">
    <property type="entry name" value="HAMP_dom"/>
</dbReference>
<dbReference type="SMART" id="SM00283">
    <property type="entry name" value="MA"/>
    <property type="match status" value="1"/>
</dbReference>
<reference evidence="10" key="1">
    <citation type="submission" date="2024-06" db="EMBL/GenBank/DDBJ databases">
        <authorList>
            <person name="Campbell A.G."/>
        </authorList>
    </citation>
    <scope>NUCLEOTIDE SEQUENCE</scope>
    <source>
        <strain evidence="10">EM17</strain>
    </source>
</reference>
<dbReference type="InterPro" id="IPR004089">
    <property type="entry name" value="MCPsignal_dom"/>
</dbReference>
<evidence type="ECO:0000256" key="1">
    <source>
        <dbReference type="ARBA" id="ARBA00004429"/>
    </source>
</evidence>
<comment type="similarity">
    <text evidence="4">Belongs to the methyl-accepting chemotaxis (MCP) protein family.</text>
</comment>
<name>A0ABV1R0H9_9HYPH</name>
<dbReference type="CDD" id="cd06225">
    <property type="entry name" value="HAMP"/>
    <property type="match status" value="1"/>
</dbReference>
<feature type="domain" description="HAMP" evidence="9">
    <location>
        <begin position="348"/>
        <end position="401"/>
    </location>
</feature>
<sequence>MRWLGRFSIRTLMCLVIGVMALMTLGYAVRTLIDAREQAAQSREAATLAHASRALLKTILPLRLERGSTLALGGQEPAAADTLSTIANSRKEMIANFQQSQRLLSGLDVPAVAATLDRLNAAQDAMNALRPGIDAALRLPKAQRDPTLQPAVMTAFQTLADALTATADAVDGAMPHSDALLQRYLILKRSAWATRVASGNVALRVQASLVAGTAWSLAETVSAAEERATLQNAWSRTAEAATKVSDRVRAAFQKANADNFEGESKAIAIAVFDALSQHKPLRYTFEDLRQRNTVNQWSIVGLVDAALDEMVARAETLADEARSILIRNAAALLAAILFVALGLLALFGGVLRPLHTMTATMRALADGDASVEIPARGYRNEVGAMASAVQVFKDNLIRSRALEAETARVRAEAEERRKAGLHQLAESFQQAVGGIISLVSSSATQLQAAAQTMTATATQTASQSTTVAAAAEQATSNVNTVAAAAEELGSSVQEIGRQVDGSAKLAQVAVDEAGQTGMLVQELSSAVGRIGDVVGLISNIAGQTNLLALNATIEAARAGEAGRGFAVVASEVKALAEQTAKATEEIAGQIARIQTSTGDAVTAIGSISTRIQEINNVATTIAAAVEQQGAATQEIVRNVGQAATGTGEVTRNIAGVAGAADETGNAASQVLSAATELSRQSEHLNAEVARFLDTVRAA</sequence>
<evidence type="ECO:0000259" key="7">
    <source>
        <dbReference type="PROSITE" id="PS50111"/>
    </source>
</evidence>
<evidence type="ECO:0000256" key="3">
    <source>
        <dbReference type="ARBA" id="ARBA00023224"/>
    </source>
</evidence>
<dbReference type="Proteomes" id="UP001432995">
    <property type="component" value="Unassembled WGS sequence"/>
</dbReference>
<keyword evidence="6" id="KW-1133">Transmembrane helix</keyword>
<evidence type="ECO:0000259" key="9">
    <source>
        <dbReference type="PROSITE" id="PS50885"/>
    </source>
</evidence>
<evidence type="ECO:0000256" key="2">
    <source>
        <dbReference type="ARBA" id="ARBA00022519"/>
    </source>
</evidence>
<organism evidence="10 11">
    <name type="scientific">Methylobacterium brachiatum</name>
    <dbReference type="NCBI Taxonomy" id="269660"/>
    <lineage>
        <taxon>Bacteria</taxon>
        <taxon>Pseudomonadati</taxon>
        <taxon>Pseudomonadota</taxon>
        <taxon>Alphaproteobacteria</taxon>
        <taxon>Hyphomicrobiales</taxon>
        <taxon>Methylobacteriaceae</taxon>
        <taxon>Methylobacterium</taxon>
    </lineage>
</organism>
<evidence type="ECO:0000259" key="8">
    <source>
        <dbReference type="PROSITE" id="PS50192"/>
    </source>
</evidence>
<dbReference type="RefSeq" id="WP_350377990.1">
    <property type="nucleotide sequence ID" value="NZ_JBELQD010000006.1"/>
</dbReference>
<dbReference type="PROSITE" id="PS50111">
    <property type="entry name" value="CHEMOTAXIS_TRANSDUC_2"/>
    <property type="match status" value="1"/>
</dbReference>
<feature type="domain" description="T-SNARE coiled-coil homology" evidence="8">
    <location>
        <begin position="594"/>
        <end position="656"/>
    </location>
</feature>
<dbReference type="EMBL" id="JBELQD010000006">
    <property type="protein sequence ID" value="MER2288330.1"/>
    <property type="molecule type" value="Genomic_DNA"/>
</dbReference>
<dbReference type="SMART" id="SM00304">
    <property type="entry name" value="HAMP"/>
    <property type="match status" value="1"/>
</dbReference>
<keyword evidence="2" id="KW-1003">Cell membrane</keyword>
<dbReference type="PANTHER" id="PTHR32089">
    <property type="entry name" value="METHYL-ACCEPTING CHEMOTAXIS PROTEIN MCPB"/>
    <property type="match status" value="1"/>
</dbReference>
<comment type="caution">
    <text evidence="10">The sequence shown here is derived from an EMBL/GenBank/DDBJ whole genome shotgun (WGS) entry which is preliminary data.</text>
</comment>
<protein>
    <submittedName>
        <fullName evidence="10">HAMP domain-containing methyl-accepting chemotaxis protein</fullName>
    </submittedName>
</protein>
<dbReference type="Gene3D" id="1.10.287.950">
    <property type="entry name" value="Methyl-accepting chemotaxis protein"/>
    <property type="match status" value="1"/>
</dbReference>
<dbReference type="Pfam" id="PF00672">
    <property type="entry name" value="HAMP"/>
    <property type="match status" value="1"/>
</dbReference>
<feature type="domain" description="Methyl-accepting transducer" evidence="7">
    <location>
        <begin position="442"/>
        <end position="678"/>
    </location>
</feature>
<evidence type="ECO:0000256" key="5">
    <source>
        <dbReference type="PROSITE-ProRule" id="PRU00284"/>
    </source>
</evidence>
<gene>
    <name evidence="10" type="ORF">ABS770_08695</name>
</gene>
<proteinExistence type="inferred from homology"/>
<keyword evidence="6" id="KW-0812">Transmembrane</keyword>